<dbReference type="RefSeq" id="WP_004662031.1">
    <property type="nucleotide sequence ID" value="NZ_RBNZ01000028.1"/>
</dbReference>
<evidence type="ECO:0000313" key="1">
    <source>
        <dbReference type="EMBL" id="RMO48825.1"/>
    </source>
</evidence>
<protein>
    <submittedName>
        <fullName evidence="1">Uncharacterized protein</fullName>
    </submittedName>
</protein>
<organism evidence="1 2">
    <name type="scientific">Pseudomonas savastanoi pv. glycinea</name>
    <name type="common">Pseudomonas syringae pv. glycinea</name>
    <dbReference type="NCBI Taxonomy" id="318"/>
    <lineage>
        <taxon>Bacteria</taxon>
        <taxon>Pseudomonadati</taxon>
        <taxon>Pseudomonadota</taxon>
        <taxon>Gammaproteobacteria</taxon>
        <taxon>Pseudomonadales</taxon>
        <taxon>Pseudomonadaceae</taxon>
        <taxon>Pseudomonas</taxon>
    </lineage>
</organism>
<dbReference type="EMBL" id="RBPT01000144">
    <property type="protein sequence ID" value="RMO48825.1"/>
    <property type="molecule type" value="Genomic_DNA"/>
</dbReference>
<dbReference type="AlphaFoldDB" id="A0A3M3IX80"/>
<proteinExistence type="predicted"/>
<reference evidence="1 2" key="1">
    <citation type="submission" date="2018-08" db="EMBL/GenBank/DDBJ databases">
        <title>Recombination of ecologically and evolutionarily significant loci maintains genetic cohesion in the Pseudomonas syringae species complex.</title>
        <authorList>
            <person name="Dillon M."/>
            <person name="Thakur S."/>
            <person name="Almeida R.N.D."/>
            <person name="Weir B.S."/>
            <person name="Guttman D.S."/>
        </authorList>
    </citation>
    <scope>NUCLEOTIDE SEQUENCE [LARGE SCALE GENOMIC DNA]</scope>
    <source>
        <strain evidence="1 2">ICMP 867</strain>
    </source>
</reference>
<evidence type="ECO:0000313" key="2">
    <source>
        <dbReference type="Proteomes" id="UP000280599"/>
    </source>
</evidence>
<sequence length="70" mass="7850">MTDIGEIKNSSASMKHRIRQLGELIQEMENILGEGAEDAPLAFFEVCEEAQLQVMQLMRATFLAVQVKPN</sequence>
<name>A0A3M3IX80_PSESG</name>
<comment type="caution">
    <text evidence="1">The sequence shown here is derived from an EMBL/GenBank/DDBJ whole genome shotgun (WGS) entry which is preliminary data.</text>
</comment>
<gene>
    <name evidence="1" type="ORF">ALQ41_200129</name>
</gene>
<accession>A0A3M3IX80</accession>
<dbReference type="Proteomes" id="UP000280599">
    <property type="component" value="Unassembled WGS sequence"/>
</dbReference>